<dbReference type="GO" id="GO:0006357">
    <property type="term" value="P:regulation of transcription by RNA polymerase II"/>
    <property type="evidence" value="ECO:0000318"/>
    <property type="project" value="GO_Central"/>
</dbReference>
<keyword evidence="1" id="KW-0539">Nucleus</keyword>
<dbReference type="SUPFAM" id="SSF54695">
    <property type="entry name" value="POZ domain"/>
    <property type="match status" value="1"/>
</dbReference>
<dbReference type="PhylomeDB" id="E9H5G8"/>
<dbReference type="SMART" id="SM00225">
    <property type="entry name" value="BTB"/>
    <property type="match status" value="1"/>
</dbReference>
<dbReference type="Proteomes" id="UP000000305">
    <property type="component" value="Unassembled WGS sequence"/>
</dbReference>
<dbReference type="InterPro" id="IPR000210">
    <property type="entry name" value="BTB/POZ_dom"/>
</dbReference>
<dbReference type="HOGENOM" id="CLU_812012_0_0_1"/>
<evidence type="ECO:0000256" key="2">
    <source>
        <dbReference type="SAM" id="MobiDB-lite"/>
    </source>
</evidence>
<gene>
    <name evidence="4" type="primary">BTB2</name>
    <name evidence="4" type="ORF">DAPPUDRAFT_299764</name>
</gene>
<dbReference type="InterPro" id="IPR051095">
    <property type="entry name" value="Dros_DevTransReg"/>
</dbReference>
<evidence type="ECO:0000313" key="4">
    <source>
        <dbReference type="EMBL" id="EFX73002.1"/>
    </source>
</evidence>
<feature type="compositionally biased region" description="Basic and acidic residues" evidence="2">
    <location>
        <begin position="172"/>
        <end position="182"/>
    </location>
</feature>
<dbReference type="Gene3D" id="3.30.710.10">
    <property type="entry name" value="Potassium Channel Kv1.1, Chain A"/>
    <property type="match status" value="1"/>
</dbReference>
<dbReference type="EMBL" id="GL732594">
    <property type="protein sequence ID" value="EFX73002.1"/>
    <property type="molecule type" value="Genomic_DNA"/>
</dbReference>
<dbReference type="Pfam" id="PF00651">
    <property type="entry name" value="BTB"/>
    <property type="match status" value="1"/>
</dbReference>
<dbReference type="OrthoDB" id="10261408at2759"/>
<dbReference type="PROSITE" id="PS50097">
    <property type="entry name" value="BTB"/>
    <property type="match status" value="1"/>
</dbReference>
<dbReference type="PANTHER" id="PTHR23110:SF109">
    <property type="entry name" value="FI07618P-RELATED"/>
    <property type="match status" value="1"/>
</dbReference>
<dbReference type="AlphaFoldDB" id="E9H5G8"/>
<dbReference type="STRING" id="6669.E9H5G8"/>
<dbReference type="GO" id="GO:0005634">
    <property type="term" value="C:nucleus"/>
    <property type="evidence" value="ECO:0000318"/>
    <property type="project" value="GO_Central"/>
</dbReference>
<keyword evidence="5" id="KW-1185">Reference proteome</keyword>
<feature type="domain" description="BTB" evidence="3">
    <location>
        <begin position="32"/>
        <end position="103"/>
    </location>
</feature>
<dbReference type="FunCoup" id="E9H5G8">
    <property type="interactions" value="196"/>
</dbReference>
<dbReference type="eggNOG" id="ENOG502QV75">
    <property type="taxonomic scope" value="Eukaryota"/>
</dbReference>
<protein>
    <recommendedName>
        <fullName evidence="3">BTB domain-containing protein</fullName>
    </recommendedName>
</protein>
<organism evidence="4 5">
    <name type="scientific">Daphnia pulex</name>
    <name type="common">Water flea</name>
    <dbReference type="NCBI Taxonomy" id="6669"/>
    <lineage>
        <taxon>Eukaryota</taxon>
        <taxon>Metazoa</taxon>
        <taxon>Ecdysozoa</taxon>
        <taxon>Arthropoda</taxon>
        <taxon>Crustacea</taxon>
        <taxon>Branchiopoda</taxon>
        <taxon>Diplostraca</taxon>
        <taxon>Cladocera</taxon>
        <taxon>Anomopoda</taxon>
        <taxon>Daphniidae</taxon>
        <taxon>Daphnia</taxon>
    </lineage>
</organism>
<dbReference type="InParanoid" id="E9H5G8"/>
<reference evidence="4 5" key="1">
    <citation type="journal article" date="2011" name="Science">
        <title>The ecoresponsive genome of Daphnia pulex.</title>
        <authorList>
            <person name="Colbourne J.K."/>
            <person name="Pfrender M.E."/>
            <person name="Gilbert D."/>
            <person name="Thomas W.K."/>
            <person name="Tucker A."/>
            <person name="Oakley T.H."/>
            <person name="Tokishita S."/>
            <person name="Aerts A."/>
            <person name="Arnold G.J."/>
            <person name="Basu M.K."/>
            <person name="Bauer D.J."/>
            <person name="Caceres C.E."/>
            <person name="Carmel L."/>
            <person name="Casola C."/>
            <person name="Choi J.H."/>
            <person name="Detter J.C."/>
            <person name="Dong Q."/>
            <person name="Dusheyko S."/>
            <person name="Eads B.D."/>
            <person name="Frohlich T."/>
            <person name="Geiler-Samerotte K.A."/>
            <person name="Gerlach D."/>
            <person name="Hatcher P."/>
            <person name="Jogdeo S."/>
            <person name="Krijgsveld J."/>
            <person name="Kriventseva E.V."/>
            <person name="Kultz D."/>
            <person name="Laforsch C."/>
            <person name="Lindquist E."/>
            <person name="Lopez J."/>
            <person name="Manak J.R."/>
            <person name="Muller J."/>
            <person name="Pangilinan J."/>
            <person name="Patwardhan R.P."/>
            <person name="Pitluck S."/>
            <person name="Pritham E.J."/>
            <person name="Rechtsteiner A."/>
            <person name="Rho M."/>
            <person name="Rogozin I.B."/>
            <person name="Sakarya O."/>
            <person name="Salamov A."/>
            <person name="Schaack S."/>
            <person name="Shapiro H."/>
            <person name="Shiga Y."/>
            <person name="Skalitzky C."/>
            <person name="Smith Z."/>
            <person name="Souvorov A."/>
            <person name="Sung W."/>
            <person name="Tang Z."/>
            <person name="Tsuchiya D."/>
            <person name="Tu H."/>
            <person name="Vos H."/>
            <person name="Wang M."/>
            <person name="Wolf Y.I."/>
            <person name="Yamagata H."/>
            <person name="Yamada T."/>
            <person name="Ye Y."/>
            <person name="Shaw J.R."/>
            <person name="Andrews J."/>
            <person name="Crease T.J."/>
            <person name="Tang H."/>
            <person name="Lucas S.M."/>
            <person name="Robertson H.M."/>
            <person name="Bork P."/>
            <person name="Koonin E.V."/>
            <person name="Zdobnov E.M."/>
            <person name="Grigoriev I.V."/>
            <person name="Lynch M."/>
            <person name="Boore J.L."/>
        </authorList>
    </citation>
    <scope>NUCLEOTIDE SEQUENCE [LARGE SCALE GENOMIC DNA]</scope>
</reference>
<dbReference type="KEGG" id="dpx:DAPPUDRAFT_299764"/>
<evidence type="ECO:0000313" key="5">
    <source>
        <dbReference type="Proteomes" id="UP000000305"/>
    </source>
</evidence>
<dbReference type="InterPro" id="IPR011333">
    <property type="entry name" value="SKP1/BTB/POZ_sf"/>
</dbReference>
<sequence length="342" mass="38744">MSHHHQFRLNWENHSNNLLNVFGRLFSNESFTDVTLAAQGRSIRAHKMVLSASSKYFEKLFLEHHMESTCSPGPMIVIMRDTSFEDLSCIIEFMYKGEINISRDQLGSLLKTAESLGVNGLAQATQEKNTNGDATTSMSEVSLSPTNLPSELQKSHNDRVKSSSRKRLRIRRNLEPANHPDDSGSPSDSQTSSTNFSPRIEKVVSVETPIKMTPVNNDSTPILANFANRITSPKFAASFEPILLECDPVLQDSPTFSNIECDPHPQVKQEQCICDFFRGFIVYKFNDYIAQCHGNRQQYWEEPFTQAVLKGIQDRELDMRKGAQLLGVSYSTLYGRYKYIQT</sequence>
<dbReference type="CDD" id="cd18315">
    <property type="entry name" value="BTB_POZ_BAB-like"/>
    <property type="match status" value="1"/>
</dbReference>
<evidence type="ECO:0000259" key="3">
    <source>
        <dbReference type="PROSITE" id="PS50097"/>
    </source>
</evidence>
<evidence type="ECO:0000256" key="1">
    <source>
        <dbReference type="ARBA" id="ARBA00023242"/>
    </source>
</evidence>
<dbReference type="OMA" id="YLKHAWN"/>
<name>E9H5G8_DAPPU</name>
<feature type="region of interest" description="Disordered" evidence="2">
    <location>
        <begin position="122"/>
        <end position="200"/>
    </location>
</feature>
<feature type="compositionally biased region" description="Polar residues" evidence="2">
    <location>
        <begin position="122"/>
        <end position="152"/>
    </location>
</feature>
<feature type="compositionally biased region" description="Basic residues" evidence="2">
    <location>
        <begin position="162"/>
        <end position="171"/>
    </location>
</feature>
<proteinExistence type="predicted"/>
<accession>E9H5G8</accession>
<dbReference type="FunFam" id="3.30.710.10:FF:000347">
    <property type="entry name" value="Uncharacterized protein BTB2"/>
    <property type="match status" value="1"/>
</dbReference>
<feature type="compositionally biased region" description="Low complexity" evidence="2">
    <location>
        <begin position="183"/>
        <end position="198"/>
    </location>
</feature>
<dbReference type="PANTHER" id="PTHR23110">
    <property type="entry name" value="BTB DOMAIN TRANSCRIPTION FACTOR"/>
    <property type="match status" value="1"/>
</dbReference>